<organism evidence="1 2">
    <name type="scientific">Ricinus communis</name>
    <name type="common">Castor bean</name>
    <dbReference type="NCBI Taxonomy" id="3988"/>
    <lineage>
        <taxon>Eukaryota</taxon>
        <taxon>Viridiplantae</taxon>
        <taxon>Streptophyta</taxon>
        <taxon>Embryophyta</taxon>
        <taxon>Tracheophyta</taxon>
        <taxon>Spermatophyta</taxon>
        <taxon>Magnoliopsida</taxon>
        <taxon>eudicotyledons</taxon>
        <taxon>Gunneridae</taxon>
        <taxon>Pentapetalae</taxon>
        <taxon>rosids</taxon>
        <taxon>fabids</taxon>
        <taxon>Malpighiales</taxon>
        <taxon>Euphorbiaceae</taxon>
        <taxon>Acalyphoideae</taxon>
        <taxon>Acalypheae</taxon>
        <taxon>Ricinus</taxon>
    </lineage>
</organism>
<proteinExistence type="predicted"/>
<accession>B9RWU0</accession>
<evidence type="ECO:0000313" key="2">
    <source>
        <dbReference type="Proteomes" id="UP000008311"/>
    </source>
</evidence>
<dbReference type="AlphaFoldDB" id="B9RWU0"/>
<dbReference type="InParanoid" id="B9RWU0"/>
<dbReference type="EMBL" id="EQ973823">
    <property type="protein sequence ID" value="EEF44342.1"/>
    <property type="molecule type" value="Genomic_DNA"/>
</dbReference>
<reference evidence="2" key="1">
    <citation type="journal article" date="2010" name="Nat. Biotechnol.">
        <title>Draft genome sequence of the oilseed species Ricinus communis.</title>
        <authorList>
            <person name="Chan A.P."/>
            <person name="Crabtree J."/>
            <person name="Zhao Q."/>
            <person name="Lorenzi H."/>
            <person name="Orvis J."/>
            <person name="Puiu D."/>
            <person name="Melake-Berhan A."/>
            <person name="Jones K.M."/>
            <person name="Redman J."/>
            <person name="Chen G."/>
            <person name="Cahoon E.B."/>
            <person name="Gedil M."/>
            <person name="Stanke M."/>
            <person name="Haas B.J."/>
            <person name="Wortman J.R."/>
            <person name="Fraser-Liggett C.M."/>
            <person name="Ravel J."/>
            <person name="Rabinowicz P.D."/>
        </authorList>
    </citation>
    <scope>NUCLEOTIDE SEQUENCE [LARGE SCALE GENOMIC DNA]</scope>
    <source>
        <strain evidence="2">cv. Hale</strain>
    </source>
</reference>
<dbReference type="Proteomes" id="UP000008311">
    <property type="component" value="Unassembled WGS sequence"/>
</dbReference>
<evidence type="ECO:0000313" key="1">
    <source>
        <dbReference type="EMBL" id="EEF44342.1"/>
    </source>
</evidence>
<gene>
    <name evidence="1" type="ORF">RCOM_1024320</name>
</gene>
<protein>
    <submittedName>
        <fullName evidence="1">Uncharacterized protein</fullName>
    </submittedName>
</protein>
<keyword evidence="2" id="KW-1185">Reference proteome</keyword>
<name>B9RWU0_RICCO</name>
<sequence>MSLLDESETKVPYVPQVRQEAACVYPNTTDQEHGFLYTMFNANAYVSVPDQVCNEDITWDGLWNLDEVHGNFGVAAACASSKATMHNLVAPFC</sequence>